<protein>
    <recommendedName>
        <fullName evidence="4">Isopenicillin N synthase-like Fe(2+) 2OG dioxygenase domain-containing protein</fullName>
    </recommendedName>
</protein>
<comment type="caution">
    <text evidence="5">The sequence shown here is derived from an EMBL/GenBank/DDBJ whole genome shotgun (WGS) entry which is preliminary data.</text>
</comment>
<evidence type="ECO:0000256" key="2">
    <source>
        <dbReference type="ARBA" id="ARBA00022896"/>
    </source>
</evidence>
<evidence type="ECO:0000313" key="6">
    <source>
        <dbReference type="Proteomes" id="UP000813462"/>
    </source>
</evidence>
<feature type="domain" description="Isopenicillin N synthase-like Fe(2+) 2OG dioxygenase" evidence="4">
    <location>
        <begin position="39"/>
        <end position="118"/>
    </location>
</feature>
<evidence type="ECO:0000256" key="3">
    <source>
        <dbReference type="ARBA" id="ARBA00023004"/>
    </source>
</evidence>
<dbReference type="InterPro" id="IPR027443">
    <property type="entry name" value="IPNS-like_sf"/>
</dbReference>
<organism evidence="5 6">
    <name type="scientific">Ziziphus jujuba var. spinosa</name>
    <dbReference type="NCBI Taxonomy" id="714518"/>
    <lineage>
        <taxon>Eukaryota</taxon>
        <taxon>Viridiplantae</taxon>
        <taxon>Streptophyta</taxon>
        <taxon>Embryophyta</taxon>
        <taxon>Tracheophyta</taxon>
        <taxon>Spermatophyta</taxon>
        <taxon>Magnoliopsida</taxon>
        <taxon>eudicotyledons</taxon>
        <taxon>Gunneridae</taxon>
        <taxon>Pentapetalae</taxon>
        <taxon>rosids</taxon>
        <taxon>fabids</taxon>
        <taxon>Rosales</taxon>
        <taxon>Rhamnaceae</taxon>
        <taxon>Paliureae</taxon>
        <taxon>Ziziphus</taxon>
    </lineage>
</organism>
<keyword evidence="1" id="KW-0479">Metal-binding</keyword>
<dbReference type="PANTHER" id="PTHR47991">
    <property type="entry name" value="OXOGLUTARATE/IRON-DEPENDENT DIOXYGENASE"/>
    <property type="match status" value="1"/>
</dbReference>
<dbReference type="InterPro" id="IPR044861">
    <property type="entry name" value="IPNS-like_FE2OG_OXY"/>
</dbReference>
<dbReference type="EMBL" id="JAEACU010000001">
    <property type="protein sequence ID" value="KAH7546299.1"/>
    <property type="molecule type" value="Genomic_DNA"/>
</dbReference>
<dbReference type="GO" id="GO:0046872">
    <property type="term" value="F:metal ion binding"/>
    <property type="evidence" value="ECO:0007669"/>
    <property type="project" value="UniProtKB-KW"/>
</dbReference>
<proteinExistence type="predicted"/>
<evidence type="ECO:0000313" key="5">
    <source>
        <dbReference type="EMBL" id="KAH7546299.1"/>
    </source>
</evidence>
<keyword evidence="2" id="KW-0847">Vitamin C</keyword>
<name>A0A978W2W5_ZIZJJ</name>
<dbReference type="GO" id="GO:0031418">
    <property type="term" value="F:L-ascorbic acid binding"/>
    <property type="evidence" value="ECO:0007669"/>
    <property type="project" value="UniProtKB-KW"/>
</dbReference>
<keyword evidence="3" id="KW-0408">Iron</keyword>
<sequence>MKYNHSSHIIFNFIKGHGKDIEAGEDSFLEQYGEPKLATRLHFNPQSPRPCHVRLRQHSDGSAITTILQDKEVEGLQYLKDNQWFRALIVPEALLINVGDVLEVSSKGLFKSPVHKIPIIDLGLLVTPSSNRVDDEFEKLGSALSTRGCFQAINHDFKSINANRGSNFPEVFISLIMPTRILHEFSMKAPWISEIVFKAMARSLSLKENCFLNQYGEQATRQPRFNFYPNCGRPCLVLGLKPHADGSTISIVLAPIILEALLINVGNQVEVIKDNVQEPSTQGSDNLERNRISVSVFYGPETDIEIEPFERLVDNSRPRLYKKVKNYGDIYFQYYQQGKRPIDAAKLPF</sequence>
<reference evidence="5" key="1">
    <citation type="journal article" date="2021" name="Front. Plant Sci.">
        <title>Chromosome-Scale Genome Assembly for Chinese Sour Jujube and Insights Into Its Genome Evolution and Domestication Signature.</title>
        <authorList>
            <person name="Shen L.-Y."/>
            <person name="Luo H."/>
            <person name="Wang X.-L."/>
            <person name="Wang X.-M."/>
            <person name="Qiu X.-J."/>
            <person name="Liu H."/>
            <person name="Zhou S.-S."/>
            <person name="Jia K.-H."/>
            <person name="Nie S."/>
            <person name="Bao Y.-T."/>
            <person name="Zhang R.-G."/>
            <person name="Yun Q.-Z."/>
            <person name="Chai Y.-H."/>
            <person name="Lu J.-Y."/>
            <person name="Li Y."/>
            <person name="Zhao S.-W."/>
            <person name="Mao J.-F."/>
            <person name="Jia S.-G."/>
            <person name="Mao Y.-M."/>
        </authorList>
    </citation>
    <scope>NUCLEOTIDE SEQUENCE</scope>
    <source>
        <strain evidence="5">AT0</strain>
        <tissue evidence="5">Leaf</tissue>
    </source>
</reference>
<evidence type="ECO:0000259" key="4">
    <source>
        <dbReference type="Pfam" id="PF03171"/>
    </source>
</evidence>
<evidence type="ECO:0000256" key="1">
    <source>
        <dbReference type="ARBA" id="ARBA00022723"/>
    </source>
</evidence>
<dbReference type="Proteomes" id="UP000813462">
    <property type="component" value="Unassembled WGS sequence"/>
</dbReference>
<gene>
    <name evidence="5" type="ORF">FEM48_Zijuj01G0185600</name>
</gene>
<dbReference type="Pfam" id="PF03171">
    <property type="entry name" value="2OG-FeII_Oxy"/>
    <property type="match status" value="1"/>
</dbReference>
<dbReference type="Gene3D" id="2.60.120.330">
    <property type="entry name" value="B-lactam Antibiotic, Isopenicillin N Synthase, Chain"/>
    <property type="match status" value="2"/>
</dbReference>
<dbReference type="AlphaFoldDB" id="A0A978W2W5"/>
<accession>A0A978W2W5</accession>
<dbReference type="SUPFAM" id="SSF51197">
    <property type="entry name" value="Clavaminate synthase-like"/>
    <property type="match status" value="2"/>
</dbReference>
<dbReference type="InterPro" id="IPR050295">
    <property type="entry name" value="Plant_2OG-oxidoreductases"/>
</dbReference>